<gene>
    <name evidence="2" type="ORF">P0Y53_18260</name>
</gene>
<evidence type="ECO:0000313" key="2">
    <source>
        <dbReference type="EMBL" id="WEK34434.1"/>
    </source>
</evidence>
<feature type="chain" id="PRO_5042547384" description="Outer membrane protein with beta-barrel domain" evidence="1">
    <location>
        <begin position="20"/>
        <end position="270"/>
    </location>
</feature>
<name>A0AAJ5WNL9_9BACT</name>
<evidence type="ECO:0000256" key="1">
    <source>
        <dbReference type="SAM" id="SignalP"/>
    </source>
</evidence>
<dbReference type="Proteomes" id="UP001220610">
    <property type="component" value="Chromosome"/>
</dbReference>
<feature type="signal peptide" evidence="1">
    <location>
        <begin position="1"/>
        <end position="19"/>
    </location>
</feature>
<organism evidence="2 3">
    <name type="scientific">Candidatus Pseudobacter hemicellulosilyticus</name>
    <dbReference type="NCBI Taxonomy" id="3121375"/>
    <lineage>
        <taxon>Bacteria</taxon>
        <taxon>Pseudomonadati</taxon>
        <taxon>Bacteroidota</taxon>
        <taxon>Chitinophagia</taxon>
        <taxon>Chitinophagales</taxon>
        <taxon>Chitinophagaceae</taxon>
        <taxon>Pseudobacter</taxon>
    </lineage>
</organism>
<proteinExistence type="predicted"/>
<protein>
    <recommendedName>
        <fullName evidence="4">Outer membrane protein with beta-barrel domain</fullName>
    </recommendedName>
</protein>
<evidence type="ECO:0000313" key="3">
    <source>
        <dbReference type="Proteomes" id="UP001220610"/>
    </source>
</evidence>
<evidence type="ECO:0008006" key="4">
    <source>
        <dbReference type="Google" id="ProtNLM"/>
    </source>
</evidence>
<keyword evidence="1" id="KW-0732">Signal</keyword>
<sequence>MKKIVALLLIGTIATTAWAQNNPRPKSPTAKQDQKAAKRERINALLKLEEEGEIIFSKQSVFGIKINSDGYGISYEMGRFKSPRIATIYGIELNEKKHNKEKRFSWSDGGFSSNTVIFGKMNNFYQLKLSAGQQRIIGGKGNKNGVAVMAIYTGGLSAGMVKPYYVKVSKTQQGGELFKSTYPTIIDSNYFIAGASGFTVGWGDVKIRPGAHAKAALRFDWGRFNETVTAIEAGLNVEYYANKIPQMAYQKEKNLFFNAYVSFLFGRRKS</sequence>
<dbReference type="EMBL" id="CP119311">
    <property type="protein sequence ID" value="WEK34434.1"/>
    <property type="molecule type" value="Genomic_DNA"/>
</dbReference>
<accession>A0AAJ5WNL9</accession>
<reference evidence="2" key="1">
    <citation type="submission" date="2023-03" db="EMBL/GenBank/DDBJ databases">
        <title>Andean soil-derived lignocellulolytic bacterial consortium as a source of novel taxa and putative plastic-active enzymes.</title>
        <authorList>
            <person name="Diaz-Garcia L."/>
            <person name="Chuvochina M."/>
            <person name="Feuerriegel G."/>
            <person name="Bunk B."/>
            <person name="Sproer C."/>
            <person name="Streit W.R."/>
            <person name="Rodriguez L.M."/>
            <person name="Overmann J."/>
            <person name="Jimenez D.J."/>
        </authorList>
    </citation>
    <scope>NUCLEOTIDE SEQUENCE</scope>
    <source>
        <strain evidence="2">MAG 7</strain>
    </source>
</reference>
<dbReference type="AlphaFoldDB" id="A0AAJ5WNL9"/>